<keyword evidence="7" id="KW-0028">Amino-acid biosynthesis</keyword>
<keyword evidence="3 7" id="KW-0963">Cytoplasm</keyword>
<evidence type="ECO:0000256" key="4">
    <source>
        <dbReference type="ARBA" id="ARBA00023015"/>
    </source>
</evidence>
<dbReference type="Gene3D" id="1.10.10.10">
    <property type="entry name" value="Winged helix-like DNA-binding domain superfamily/Winged helix DNA-binding domain"/>
    <property type="match status" value="1"/>
</dbReference>
<dbReference type="EMBL" id="DVNJ01000001">
    <property type="protein sequence ID" value="HIU62141.1"/>
    <property type="molecule type" value="Genomic_DNA"/>
</dbReference>
<dbReference type="InterPro" id="IPR036390">
    <property type="entry name" value="WH_DNA-bd_sf"/>
</dbReference>
<dbReference type="PRINTS" id="PR01467">
    <property type="entry name" value="ARGREPRESSOR"/>
</dbReference>
<dbReference type="InterPro" id="IPR020899">
    <property type="entry name" value="Arg_repress_C"/>
</dbReference>
<dbReference type="GO" id="GO:1900079">
    <property type="term" value="P:regulation of arginine biosynthetic process"/>
    <property type="evidence" value="ECO:0007669"/>
    <property type="project" value="UniProtKB-UniRule"/>
</dbReference>
<evidence type="ECO:0000256" key="7">
    <source>
        <dbReference type="HAMAP-Rule" id="MF_00173"/>
    </source>
</evidence>
<sequence length="150" mass="16529">MTRNARQRRIIELIKERDIETQEDLVSLLQSSGFNVTQATVSRDIKDLGLIKSQTISGSYKYSLVENARPQTMGKFGTMFREAVVSINRANNLIVIRTVTGTAGTAGAFVDSMSYENVLGSVAGDDTILIICDTAEHAEEVKKQLENTLE</sequence>
<organism evidence="11 12">
    <name type="scientific">Candidatus Caccalectryoclostridium excrementigallinarum</name>
    <dbReference type="NCBI Taxonomy" id="2840710"/>
    <lineage>
        <taxon>Bacteria</taxon>
        <taxon>Bacillati</taxon>
        <taxon>Bacillota</taxon>
        <taxon>Clostridia</taxon>
        <taxon>Christensenellales</taxon>
        <taxon>Christensenellaceae</taxon>
        <taxon>Christensenellaceae incertae sedis</taxon>
        <taxon>Candidatus Caccalectryoclostridium</taxon>
    </lineage>
</organism>
<comment type="caution">
    <text evidence="11">The sequence shown here is derived from an EMBL/GenBank/DDBJ whole genome shotgun (WGS) entry which is preliminary data.</text>
</comment>
<keyword evidence="5 7" id="KW-0238">DNA-binding</keyword>
<dbReference type="Pfam" id="PF01316">
    <property type="entry name" value="Arg_repressor"/>
    <property type="match status" value="1"/>
</dbReference>
<evidence type="ECO:0000256" key="1">
    <source>
        <dbReference type="ARBA" id="ARBA00004496"/>
    </source>
</evidence>
<dbReference type="GO" id="GO:0003700">
    <property type="term" value="F:DNA-binding transcription factor activity"/>
    <property type="evidence" value="ECO:0007669"/>
    <property type="project" value="UniProtKB-UniRule"/>
</dbReference>
<reference evidence="11" key="2">
    <citation type="journal article" date="2021" name="PeerJ">
        <title>Extensive microbial diversity within the chicken gut microbiome revealed by metagenomics and culture.</title>
        <authorList>
            <person name="Gilroy R."/>
            <person name="Ravi A."/>
            <person name="Getino M."/>
            <person name="Pursley I."/>
            <person name="Horton D.L."/>
            <person name="Alikhan N.F."/>
            <person name="Baker D."/>
            <person name="Gharbi K."/>
            <person name="Hall N."/>
            <person name="Watson M."/>
            <person name="Adriaenssens E.M."/>
            <person name="Foster-Nyarko E."/>
            <person name="Jarju S."/>
            <person name="Secka A."/>
            <person name="Antonio M."/>
            <person name="Oren A."/>
            <person name="Chaudhuri R.R."/>
            <person name="La Ragione R."/>
            <person name="Hildebrand F."/>
            <person name="Pallen M.J."/>
        </authorList>
    </citation>
    <scope>NUCLEOTIDE SEQUENCE</scope>
    <source>
        <strain evidence="11">9366</strain>
    </source>
</reference>
<evidence type="ECO:0000259" key="9">
    <source>
        <dbReference type="Pfam" id="PF01316"/>
    </source>
</evidence>
<proteinExistence type="inferred from homology"/>
<dbReference type="PANTHER" id="PTHR34471:SF1">
    <property type="entry name" value="ARGININE REPRESSOR"/>
    <property type="match status" value="1"/>
</dbReference>
<keyword evidence="4 7" id="KW-0805">Transcription regulation</keyword>
<dbReference type="GO" id="GO:0051259">
    <property type="term" value="P:protein complex oligomerization"/>
    <property type="evidence" value="ECO:0007669"/>
    <property type="project" value="InterPro"/>
</dbReference>
<comment type="function">
    <text evidence="7">Regulates arginine biosynthesis genes.</text>
</comment>
<evidence type="ECO:0000313" key="11">
    <source>
        <dbReference type="EMBL" id="HIU62141.1"/>
    </source>
</evidence>
<evidence type="ECO:0000256" key="2">
    <source>
        <dbReference type="ARBA" id="ARBA00008316"/>
    </source>
</evidence>
<accession>A0A9D1MKV9</accession>
<name>A0A9D1MKV9_9FIRM</name>
<gene>
    <name evidence="7 11" type="primary">argR</name>
    <name evidence="11" type="ORF">IAB07_00035</name>
</gene>
<evidence type="ECO:0000256" key="5">
    <source>
        <dbReference type="ARBA" id="ARBA00023125"/>
    </source>
</evidence>
<keyword evidence="6 7" id="KW-0804">Transcription</keyword>
<dbReference type="Pfam" id="PF02863">
    <property type="entry name" value="Arg_repressor_C"/>
    <property type="match status" value="1"/>
</dbReference>
<evidence type="ECO:0000259" key="10">
    <source>
        <dbReference type="Pfam" id="PF02863"/>
    </source>
</evidence>
<dbReference type="InterPro" id="IPR036251">
    <property type="entry name" value="Arg_repress_C_sf"/>
</dbReference>
<dbReference type="Proteomes" id="UP000824145">
    <property type="component" value="Unassembled WGS sequence"/>
</dbReference>
<feature type="domain" description="Arginine repressor DNA-binding" evidence="9">
    <location>
        <begin position="1"/>
        <end position="67"/>
    </location>
</feature>
<dbReference type="GO" id="GO:0006526">
    <property type="term" value="P:L-arginine biosynthetic process"/>
    <property type="evidence" value="ECO:0007669"/>
    <property type="project" value="UniProtKB-KW"/>
</dbReference>
<dbReference type="HAMAP" id="MF_00173">
    <property type="entry name" value="Arg_repressor"/>
    <property type="match status" value="1"/>
</dbReference>
<dbReference type="GO" id="GO:0005737">
    <property type="term" value="C:cytoplasm"/>
    <property type="evidence" value="ECO:0007669"/>
    <property type="project" value="UniProtKB-SubCell"/>
</dbReference>
<comment type="subcellular location">
    <subcellularLocation>
        <location evidence="1 7">Cytoplasm</location>
    </subcellularLocation>
</comment>
<protein>
    <recommendedName>
        <fullName evidence="7 8">Arginine repressor</fullName>
    </recommendedName>
</protein>
<dbReference type="InterPro" id="IPR036388">
    <property type="entry name" value="WH-like_DNA-bd_sf"/>
</dbReference>
<evidence type="ECO:0000313" key="12">
    <source>
        <dbReference type="Proteomes" id="UP000824145"/>
    </source>
</evidence>
<dbReference type="GO" id="GO:0003677">
    <property type="term" value="F:DNA binding"/>
    <property type="evidence" value="ECO:0007669"/>
    <property type="project" value="UniProtKB-KW"/>
</dbReference>
<dbReference type="Gene3D" id="3.30.1360.40">
    <property type="match status" value="1"/>
</dbReference>
<comment type="similarity">
    <text evidence="2 7">Belongs to the ArgR family.</text>
</comment>
<dbReference type="SUPFAM" id="SSF46785">
    <property type="entry name" value="Winged helix' DNA-binding domain"/>
    <property type="match status" value="1"/>
</dbReference>
<evidence type="ECO:0000256" key="6">
    <source>
        <dbReference type="ARBA" id="ARBA00023163"/>
    </source>
</evidence>
<dbReference type="AlphaFoldDB" id="A0A9D1MKV9"/>
<comment type="pathway">
    <text evidence="7">Amino-acid biosynthesis; L-arginine biosynthesis [regulation].</text>
</comment>
<dbReference type="NCBIfam" id="TIGR01529">
    <property type="entry name" value="argR_whole"/>
    <property type="match status" value="1"/>
</dbReference>
<evidence type="ECO:0000256" key="3">
    <source>
        <dbReference type="ARBA" id="ARBA00022490"/>
    </source>
</evidence>
<evidence type="ECO:0000256" key="8">
    <source>
        <dbReference type="NCBIfam" id="TIGR01529"/>
    </source>
</evidence>
<reference evidence="11" key="1">
    <citation type="submission" date="2020-10" db="EMBL/GenBank/DDBJ databases">
        <authorList>
            <person name="Gilroy R."/>
        </authorList>
    </citation>
    <scope>NUCLEOTIDE SEQUENCE</scope>
    <source>
        <strain evidence="11">9366</strain>
    </source>
</reference>
<feature type="domain" description="Arginine repressor C-terminal" evidence="10">
    <location>
        <begin position="80"/>
        <end position="146"/>
    </location>
</feature>
<dbReference type="GO" id="GO:0034618">
    <property type="term" value="F:arginine binding"/>
    <property type="evidence" value="ECO:0007669"/>
    <property type="project" value="InterPro"/>
</dbReference>
<dbReference type="SUPFAM" id="SSF55252">
    <property type="entry name" value="C-terminal domain of arginine repressor"/>
    <property type="match status" value="1"/>
</dbReference>
<keyword evidence="7" id="KW-0678">Repressor</keyword>
<dbReference type="PANTHER" id="PTHR34471">
    <property type="entry name" value="ARGININE REPRESSOR"/>
    <property type="match status" value="1"/>
</dbReference>
<dbReference type="InterPro" id="IPR001669">
    <property type="entry name" value="Arg_repress"/>
</dbReference>
<dbReference type="InterPro" id="IPR020900">
    <property type="entry name" value="Arg_repress_DNA-bd"/>
</dbReference>
<keyword evidence="7" id="KW-0055">Arginine biosynthesis</keyword>